<dbReference type="InterPro" id="IPR027417">
    <property type="entry name" value="P-loop_NTPase"/>
</dbReference>
<protein>
    <recommendedName>
        <fullName evidence="3">Dephospho-CoA kinase</fullName>
    </recommendedName>
</protein>
<evidence type="ECO:0000313" key="1">
    <source>
        <dbReference type="EMBL" id="NYS92528.1"/>
    </source>
</evidence>
<dbReference type="Proteomes" id="UP000561011">
    <property type="component" value="Unassembled WGS sequence"/>
</dbReference>
<dbReference type="AlphaFoldDB" id="A0A853EUF9"/>
<dbReference type="InterPro" id="IPR048444">
    <property type="entry name" value="DNMK"/>
</dbReference>
<dbReference type="RefSeq" id="WP_179912375.1">
    <property type="nucleotide sequence ID" value="NZ_JACBYE010000004.1"/>
</dbReference>
<proteinExistence type="predicted"/>
<comment type="caution">
    <text evidence="1">The sequence shown here is derived from an EMBL/GenBank/DDBJ whole genome shotgun (WGS) entry which is preliminary data.</text>
</comment>
<dbReference type="Pfam" id="PF21448">
    <property type="entry name" value="DNMK"/>
    <property type="match status" value="1"/>
</dbReference>
<gene>
    <name evidence="1" type="ORF">HZZ10_03155</name>
</gene>
<dbReference type="SUPFAM" id="SSF52540">
    <property type="entry name" value="P-loop containing nucleoside triphosphate hydrolases"/>
    <property type="match status" value="1"/>
</dbReference>
<organism evidence="1 2">
    <name type="scientific">Sanguibacter inulinus</name>
    <dbReference type="NCBI Taxonomy" id="60922"/>
    <lineage>
        <taxon>Bacteria</taxon>
        <taxon>Bacillati</taxon>
        <taxon>Actinomycetota</taxon>
        <taxon>Actinomycetes</taxon>
        <taxon>Micrococcales</taxon>
        <taxon>Sanguibacteraceae</taxon>
        <taxon>Sanguibacter</taxon>
    </lineage>
</organism>
<evidence type="ECO:0000313" key="2">
    <source>
        <dbReference type="Proteomes" id="UP000561011"/>
    </source>
</evidence>
<dbReference type="Gene3D" id="3.40.50.300">
    <property type="entry name" value="P-loop containing nucleotide triphosphate hydrolases"/>
    <property type="match status" value="1"/>
</dbReference>
<evidence type="ECO:0008006" key="3">
    <source>
        <dbReference type="Google" id="ProtNLM"/>
    </source>
</evidence>
<accession>A0A853EUF9</accession>
<dbReference type="EMBL" id="JACBYE010000004">
    <property type="protein sequence ID" value="NYS92528.1"/>
    <property type="molecule type" value="Genomic_DNA"/>
</dbReference>
<name>A0A853EUF9_9MICO</name>
<reference evidence="1 2" key="1">
    <citation type="submission" date="2020-07" db="EMBL/GenBank/DDBJ databases">
        <title>MOT database genomes.</title>
        <authorList>
            <person name="Joseph S."/>
            <person name="Aduse-Opoku J."/>
            <person name="Hashim A."/>
            <person name="Wade W."/>
            <person name="Curtis M."/>
        </authorList>
    </citation>
    <scope>NUCLEOTIDE SEQUENCE [LARGE SCALE GENOMIC DNA]</scope>
    <source>
        <strain evidence="1 2">DSM 100099</strain>
    </source>
</reference>
<sequence>MQEHINHLLIGVSGKARHGKDTFAACLVERHGFTRVAFADPMREMALALDPIISEGWRLSALVETFGWEEAKANPEVRRTLQRLGTEAGRGILGDSIWVDTAMRYARALGGRVVFTDCRFPNEADAIRDAGGQVLRVNRPAFPDDGDPHPSESALDRYRFDDLVLNDGTVDELHAIADRVAAGL</sequence>
<keyword evidence="2" id="KW-1185">Reference proteome</keyword>